<evidence type="ECO:0000313" key="18">
    <source>
        <dbReference type="Proteomes" id="UP000182703"/>
    </source>
</evidence>
<feature type="active site" description="Charge relay system" evidence="14">
    <location>
        <position position="156"/>
    </location>
</feature>
<dbReference type="Pfam" id="PF13365">
    <property type="entry name" value="Trypsin_2"/>
    <property type="match status" value="1"/>
</dbReference>
<dbReference type="InterPro" id="IPR001478">
    <property type="entry name" value="PDZ"/>
</dbReference>
<dbReference type="GO" id="GO:0042597">
    <property type="term" value="C:periplasmic space"/>
    <property type="evidence" value="ECO:0007669"/>
    <property type="project" value="UniProtKB-SubCell"/>
</dbReference>
<comment type="subcellular location">
    <subcellularLocation>
        <location evidence="2">Periplasm</location>
    </subcellularLocation>
</comment>
<keyword evidence="12" id="KW-0346">Stress response</keyword>
<dbReference type="SMART" id="SM00228">
    <property type="entry name" value="PDZ"/>
    <property type="match status" value="2"/>
</dbReference>
<dbReference type="InterPro" id="IPR036034">
    <property type="entry name" value="PDZ_sf"/>
</dbReference>
<keyword evidence="10" id="KW-0378">Hydrolase</keyword>
<dbReference type="EC" id="3.4.21.107" evidence="4"/>
<dbReference type="FunFam" id="2.40.10.120:FF:000007">
    <property type="entry name" value="Periplasmic serine endoprotease DegP-like"/>
    <property type="match status" value="1"/>
</dbReference>
<keyword evidence="6 17" id="KW-0645">Protease</keyword>
<dbReference type="AlphaFoldDB" id="A0AAC9JPY6"/>
<evidence type="ECO:0000256" key="9">
    <source>
        <dbReference type="ARBA" id="ARBA00022764"/>
    </source>
</evidence>
<dbReference type="PANTHER" id="PTHR22939:SF130">
    <property type="entry name" value="PERIPLASMIC SERINE ENDOPROTEASE DEGP-LIKE-RELATED"/>
    <property type="match status" value="1"/>
</dbReference>
<evidence type="ECO:0000256" key="15">
    <source>
        <dbReference type="PIRSR" id="PIRSR611782-2"/>
    </source>
</evidence>
<evidence type="ECO:0000256" key="14">
    <source>
        <dbReference type="PIRSR" id="PIRSR611782-1"/>
    </source>
</evidence>
<sequence>MAMHENDHSEALKARIKSPKRASRRVSMLLGAVALGALSTGALLQSTFDVGPAPAYAQNLSAQVPTANPAGFADVVDHVKPAVVSVRVKVAVEGASAEGLDLRQFGLPEGSPFERFFRRFGEEDQRGQRPAPRRFGEAQGSGFFISADGYVVTNNHVVEKAREVEIQTDDGKTYSAKVVGTDPKTDLALLKVDEGGKFPYVSFASGTPRVGDWVLAVGNPFGLGGTVTAGIVSARGRDIGAGPYDDFLQVDAAVNRGNSGGPTFNTSGEVVGVNTAIASPSGGNVGIAFAIPAETVQKVVAEIKDHGTVRRGYLGVQIQPINEGIAEGLGLKEAKGAIVARVEDGSPAAKAGIKSGDAILAVDGQEVKNARELARDIAGFAPGRTVDITVWRGGKKSDISVTLATMPGEKTASAESGEEQAGRLGLSLAPSGSVDGVDKDGVVVVGVEPGSPAEERGLRTGDVIVTVGGKKVETPQDVRQAVTELRKEGRKAVLMQVETASGARFVALPLA</sequence>
<dbReference type="CDD" id="cd10839">
    <property type="entry name" value="cpPDZ1_DegP-like"/>
    <property type="match status" value="1"/>
</dbReference>
<feature type="domain" description="PDZ" evidence="16">
    <location>
        <begin position="315"/>
        <end position="369"/>
    </location>
</feature>
<dbReference type="InterPro" id="IPR011782">
    <property type="entry name" value="Pept_S1C_Do"/>
</dbReference>
<dbReference type="PANTHER" id="PTHR22939">
    <property type="entry name" value="SERINE PROTEASE FAMILY S1C HTRA-RELATED"/>
    <property type="match status" value="1"/>
</dbReference>
<gene>
    <name evidence="17" type="ORF">BOQ54_06665</name>
</gene>
<dbReference type="EMBL" id="CP018095">
    <property type="protein sequence ID" value="APF37051.1"/>
    <property type="molecule type" value="Genomic_DNA"/>
</dbReference>
<dbReference type="Pfam" id="PF17820">
    <property type="entry name" value="PDZ_6"/>
    <property type="match status" value="1"/>
</dbReference>
<evidence type="ECO:0000256" key="8">
    <source>
        <dbReference type="ARBA" id="ARBA00022737"/>
    </source>
</evidence>
<feature type="binding site" evidence="15">
    <location>
        <begin position="257"/>
        <end position="259"/>
    </location>
    <ligand>
        <name>substrate</name>
    </ligand>
</feature>
<evidence type="ECO:0000256" key="2">
    <source>
        <dbReference type="ARBA" id="ARBA00004418"/>
    </source>
</evidence>
<proteinExistence type="inferred from homology"/>
<dbReference type="NCBIfam" id="TIGR02037">
    <property type="entry name" value="degP_htrA_DO"/>
    <property type="match status" value="1"/>
</dbReference>
<dbReference type="InterPro" id="IPR009003">
    <property type="entry name" value="Peptidase_S1_PA"/>
</dbReference>
<evidence type="ECO:0000259" key="16">
    <source>
        <dbReference type="PROSITE" id="PS50106"/>
    </source>
</evidence>
<keyword evidence="7" id="KW-0732">Signal</keyword>
<evidence type="ECO:0000313" key="17">
    <source>
        <dbReference type="EMBL" id="APF37051.1"/>
    </source>
</evidence>
<keyword evidence="8" id="KW-0677">Repeat</keyword>
<dbReference type="SUPFAM" id="SSF50156">
    <property type="entry name" value="PDZ domain-like"/>
    <property type="match status" value="2"/>
</dbReference>
<evidence type="ECO:0000256" key="12">
    <source>
        <dbReference type="ARBA" id="ARBA00023016"/>
    </source>
</evidence>
<keyword evidence="9" id="KW-0574">Periplasm</keyword>
<feature type="active site" description="Charge relay system" evidence="14">
    <location>
        <position position="259"/>
    </location>
</feature>
<dbReference type="Gene3D" id="2.30.42.10">
    <property type="match status" value="2"/>
</dbReference>
<dbReference type="Gene3D" id="2.40.10.120">
    <property type="match status" value="1"/>
</dbReference>
<keyword evidence="18" id="KW-1185">Reference proteome</keyword>
<feature type="binding site" evidence="15">
    <location>
        <position position="156"/>
    </location>
    <ligand>
        <name>substrate</name>
    </ligand>
</feature>
<name>A0AAC9JPY6_9HYPH</name>
<feature type="active site" description="Charge relay system" evidence="14">
    <location>
        <position position="186"/>
    </location>
</feature>
<reference evidence="17 18" key="1">
    <citation type="submission" date="2016-11" db="EMBL/GenBank/DDBJ databases">
        <title>Complete genome sequence of the aerobically denitrifying bacterium Chelatococcus daeguensis TAD1.</title>
        <authorList>
            <person name="Yang Y."/>
            <person name="Huang S."/>
            <person name="Lin E."/>
        </authorList>
    </citation>
    <scope>NUCLEOTIDE SEQUENCE [LARGE SCALE GENOMIC DNA]</scope>
    <source>
        <strain evidence="17 18">TAD1</strain>
    </source>
</reference>
<dbReference type="PROSITE" id="PS50106">
    <property type="entry name" value="PDZ"/>
    <property type="match status" value="2"/>
</dbReference>
<evidence type="ECO:0000256" key="1">
    <source>
        <dbReference type="ARBA" id="ARBA00001772"/>
    </source>
</evidence>
<evidence type="ECO:0000256" key="11">
    <source>
        <dbReference type="ARBA" id="ARBA00022825"/>
    </source>
</evidence>
<dbReference type="GO" id="GO:0006508">
    <property type="term" value="P:proteolysis"/>
    <property type="evidence" value="ECO:0007669"/>
    <property type="project" value="UniProtKB-KW"/>
</dbReference>
<dbReference type="KEGG" id="cdq:BOQ54_06665"/>
<evidence type="ECO:0000256" key="10">
    <source>
        <dbReference type="ARBA" id="ARBA00022801"/>
    </source>
</evidence>
<comment type="catalytic activity">
    <reaction evidence="1">
        <text>Acts on substrates that are at least partially unfolded. The cleavage site P1 residue is normally between a pair of hydrophobic residues, such as Val-|-Val.</text>
        <dbReference type="EC" id="3.4.21.107"/>
    </reaction>
</comment>
<dbReference type="Proteomes" id="UP000182703">
    <property type="component" value="Chromosome"/>
</dbReference>
<organism evidence="17 18">
    <name type="scientific">Chelatococcus daeguensis</name>
    <dbReference type="NCBI Taxonomy" id="444444"/>
    <lineage>
        <taxon>Bacteria</taxon>
        <taxon>Pseudomonadati</taxon>
        <taxon>Pseudomonadota</taxon>
        <taxon>Alphaproteobacteria</taxon>
        <taxon>Hyphomicrobiales</taxon>
        <taxon>Chelatococcaceae</taxon>
        <taxon>Chelatococcus</taxon>
    </lineage>
</organism>
<dbReference type="InterPro" id="IPR041489">
    <property type="entry name" value="PDZ_6"/>
</dbReference>
<accession>A0AAC9JPY6</accession>
<dbReference type="PRINTS" id="PR00834">
    <property type="entry name" value="PROTEASES2C"/>
</dbReference>
<evidence type="ECO:0000256" key="3">
    <source>
        <dbReference type="ARBA" id="ARBA00010541"/>
    </source>
</evidence>
<evidence type="ECO:0000256" key="5">
    <source>
        <dbReference type="ARBA" id="ARBA00013958"/>
    </source>
</evidence>
<comment type="similarity">
    <text evidence="3">Belongs to the peptidase S1C family.</text>
</comment>
<dbReference type="InterPro" id="IPR001940">
    <property type="entry name" value="Peptidase_S1C"/>
</dbReference>
<dbReference type="Pfam" id="PF13180">
    <property type="entry name" value="PDZ_2"/>
    <property type="match status" value="1"/>
</dbReference>
<dbReference type="SUPFAM" id="SSF50494">
    <property type="entry name" value="Trypsin-like serine proteases"/>
    <property type="match status" value="1"/>
</dbReference>
<dbReference type="RefSeq" id="WP_063187892.1">
    <property type="nucleotide sequence ID" value="NZ_CP018095.1"/>
</dbReference>
<evidence type="ECO:0000256" key="7">
    <source>
        <dbReference type="ARBA" id="ARBA00022729"/>
    </source>
</evidence>
<feature type="domain" description="PDZ" evidence="16">
    <location>
        <begin position="413"/>
        <end position="500"/>
    </location>
</feature>
<dbReference type="GO" id="GO:0004252">
    <property type="term" value="F:serine-type endopeptidase activity"/>
    <property type="evidence" value="ECO:0007669"/>
    <property type="project" value="InterPro"/>
</dbReference>
<evidence type="ECO:0000256" key="4">
    <source>
        <dbReference type="ARBA" id="ARBA00013035"/>
    </source>
</evidence>
<evidence type="ECO:0000256" key="6">
    <source>
        <dbReference type="ARBA" id="ARBA00022670"/>
    </source>
</evidence>
<feature type="binding site" evidence="15">
    <location>
        <position position="186"/>
    </location>
    <ligand>
        <name>substrate</name>
    </ligand>
</feature>
<protein>
    <recommendedName>
        <fullName evidence="5">Probable periplasmic serine endoprotease DegP-like</fullName>
        <ecNumber evidence="4">3.4.21.107</ecNumber>
    </recommendedName>
    <alternativeName>
        <fullName evidence="13">Protease Do</fullName>
    </alternativeName>
</protein>
<evidence type="ECO:0000256" key="13">
    <source>
        <dbReference type="ARBA" id="ARBA00032850"/>
    </source>
</evidence>
<keyword evidence="11" id="KW-0720">Serine protease</keyword>